<gene>
    <name evidence="1" type="ORF">BRENAR_LOCUS1332</name>
</gene>
<name>A0A448YI70_BRENA</name>
<dbReference type="OrthoDB" id="3996676at2759"/>
<organism evidence="1 2">
    <name type="scientific">Brettanomyces naardenensis</name>
    <name type="common">Yeast</name>
    <dbReference type="NCBI Taxonomy" id="13370"/>
    <lineage>
        <taxon>Eukaryota</taxon>
        <taxon>Fungi</taxon>
        <taxon>Dikarya</taxon>
        <taxon>Ascomycota</taxon>
        <taxon>Saccharomycotina</taxon>
        <taxon>Pichiomycetes</taxon>
        <taxon>Pichiales</taxon>
        <taxon>Pichiaceae</taxon>
        <taxon>Brettanomyces</taxon>
    </lineage>
</organism>
<dbReference type="Proteomes" id="UP000290900">
    <property type="component" value="Unassembled WGS sequence"/>
</dbReference>
<proteinExistence type="predicted"/>
<evidence type="ECO:0000313" key="1">
    <source>
        <dbReference type="EMBL" id="VEU20597.1"/>
    </source>
</evidence>
<dbReference type="InParanoid" id="A0A448YI70"/>
<dbReference type="EMBL" id="CAACVR010000005">
    <property type="protein sequence ID" value="VEU20597.1"/>
    <property type="molecule type" value="Genomic_DNA"/>
</dbReference>
<reference evidence="1 2" key="1">
    <citation type="submission" date="2018-12" db="EMBL/GenBank/DDBJ databases">
        <authorList>
            <person name="Tiukova I."/>
            <person name="Dainat J."/>
        </authorList>
    </citation>
    <scope>NUCLEOTIDE SEQUENCE [LARGE SCALE GENOMIC DNA]</scope>
</reference>
<keyword evidence="2" id="KW-1185">Reference proteome</keyword>
<dbReference type="AlphaFoldDB" id="A0A448YI70"/>
<protein>
    <submittedName>
        <fullName evidence="1">DEKNAAC101474</fullName>
    </submittedName>
</protein>
<sequence length="386" mass="43776">MVSSMQRHQYPFHLSPPLADSWITKLVTERGNSDVLAKAFVNIISKSSNNLAPSYEALTRMAEFFANDLQFSVFGKIVKYTVDRMRIDEMPTGRVEEFKDSMTVCRFQGYVSKLGATQVITNGMFHTFGFSNGKKHQWRVTDLPLFVNKLASENPKMDYLTALKLLEQMHGYHVKEYPQRYSPLLHPDVQMARIYKGLLSRDPTNKEIGAEYKKVSESLKGNPASKFGKPTKMSNKFRNRASVTEGEVFKVLPLNVILKVISLTSNDLSMSLKLVRTMIKKHECRINNETMLYVLKIFEKNPEALGQFGAFFEGFRNDIVMNRQLYGIVIDLLIKGGDFERLDEVLRGYEKAGWFVSGEMCERVNGASEGAGVNSLRGELVSDTGE</sequence>
<evidence type="ECO:0000313" key="2">
    <source>
        <dbReference type="Proteomes" id="UP000290900"/>
    </source>
</evidence>
<accession>A0A448YI70</accession>